<dbReference type="SUPFAM" id="SSF52210">
    <property type="entry name" value="Succinyl-CoA synthetase domains"/>
    <property type="match status" value="2"/>
</dbReference>
<dbReference type="Gene3D" id="3.30.470.20">
    <property type="entry name" value="ATP-grasp fold, B domain"/>
    <property type="match status" value="1"/>
</dbReference>
<evidence type="ECO:0000256" key="1">
    <source>
        <dbReference type="ARBA" id="ARBA00022532"/>
    </source>
</evidence>
<evidence type="ECO:0000256" key="3">
    <source>
        <dbReference type="ARBA" id="ARBA00022741"/>
    </source>
</evidence>
<dbReference type="InterPro" id="IPR016102">
    <property type="entry name" value="Succinyl-CoA_synth-like"/>
</dbReference>
<dbReference type="Pfam" id="PF13302">
    <property type="entry name" value="Acetyltransf_3"/>
    <property type="match status" value="1"/>
</dbReference>
<dbReference type="EMBL" id="BPRA01000001">
    <property type="protein sequence ID" value="GJE53680.1"/>
    <property type="molecule type" value="Genomic_DNA"/>
</dbReference>
<dbReference type="PROSITE" id="PS51186">
    <property type="entry name" value="GNAT"/>
    <property type="match status" value="1"/>
</dbReference>
<dbReference type="InterPro" id="IPR036291">
    <property type="entry name" value="NAD(P)-bd_dom_sf"/>
</dbReference>
<evidence type="ECO:0000313" key="8">
    <source>
        <dbReference type="Proteomes" id="UP001055101"/>
    </source>
</evidence>
<protein>
    <submittedName>
        <fullName evidence="7">Peptidyl-lysine N-acetyltransferase Pat</fullName>
    </submittedName>
</protein>
<proteinExistence type="predicted"/>
<dbReference type="InterPro" id="IPR016181">
    <property type="entry name" value="Acyl_CoA_acyltransferase"/>
</dbReference>
<dbReference type="SUPFAM" id="SSF56059">
    <property type="entry name" value="Glutathione synthetase ATP-binding domain-like"/>
    <property type="match status" value="1"/>
</dbReference>
<dbReference type="Pfam" id="PF13607">
    <property type="entry name" value="Succ_CoA_lig"/>
    <property type="match status" value="1"/>
</dbReference>
<dbReference type="SUPFAM" id="SSF55729">
    <property type="entry name" value="Acyl-CoA N-acyltransferases (Nat)"/>
    <property type="match status" value="1"/>
</dbReference>
<dbReference type="RefSeq" id="WP_238230361.1">
    <property type="nucleotide sequence ID" value="NZ_BPRA01000001.1"/>
</dbReference>
<keyword evidence="2" id="KW-0436">Ligase</keyword>
<accession>A0ABQ4TE90</accession>
<dbReference type="Gene3D" id="3.40.50.720">
    <property type="entry name" value="NAD(P)-binding Rossmann-like Domain"/>
    <property type="match status" value="1"/>
</dbReference>
<evidence type="ECO:0000259" key="6">
    <source>
        <dbReference type="PROSITE" id="PS51186"/>
    </source>
</evidence>
<keyword evidence="4" id="KW-0067">ATP-binding</keyword>
<dbReference type="Gene3D" id="3.40.50.261">
    <property type="entry name" value="Succinyl-CoA synthetase domains"/>
    <property type="match status" value="2"/>
</dbReference>
<name>A0ABQ4TE90_9HYPH</name>
<keyword evidence="3" id="KW-0547">Nucleotide-binding</keyword>
<sequence>MSTYGFAAMLAPRSVAIVGAGERDGSVGRAVMDSLRAGGFAGAIRPVNRKYEKIDGEPCFANLAALPETPDLVLIATPPETVPAIVDAAGACGAAAAVVLSAHLGRGEAEPIGAARRAARRHGLRLIGPDSIGLAVPGKNLNATLLAHPPRAGDLALVTQSGTVASAIAAWAHRREVGFSAILTTGRSADVDAADTLDHFAADIHTRAILLSLHRVDDARKFLSAARAAARVKPVVVLRTGRHEAQAEEPQTHTGALARPDAVYAAAFRRAGLLAVDTLDEMFSAAETLRRQRPFPGRRLMIVANGRGIGALAADRLADQGGTAAEASPETLEAIASVRHGTSTNPIDLGVDAEAQEYATALGPLLACRGNDALLCVHVPTARAGARQTAEAVAGAVAEARRGGDRKKPVFAVSVGEDAEAAAVYAKAGIPLFATDSDAVDGFLHVVRYREAQENLMRTPASLPQEFKPDLETAKRLVRQALAAGQSWLDPLAVKALLGAYAIPMQPCLLAPDGDAAAEAAWPMIARGEPVALKLVSPDIVHKSDVGGVRLGLTSEADVREAAARMIARVRKLRPEARITGFAVQAMVPRGNRRELIVGLAEDPTFGPVVVFGTGGTAVEVIDDRALGLPPLDLRLAADQILRTRVSRRLEAYRDVPAADLDAIALVLVKLAQLAADLPEIRELDINPLLADADGVLGLDGRIRVAPEPPRLRAQSEMTRSKPPLSPLPCGEEAGGGGGAGSSAAVPSEPPPNPSPQGGGETPLRPTDSRGQRPTWHPRFAIRPYPVEWEREMSLKGRAIRVRPVRPEDEGLFAAFFAEIDPEDVRLRFFSPIRHFNHAFLARLTQLDYARAIAFVALDADENSERMLGAVRLHADANHESGEFAILVRSDIKGVGLGYALMRMMLDWAKAEGILRVEGSVLAENRAMLAVCKRVGFRSILDHSDINTLKMQIDI</sequence>
<organism evidence="7 8">
    <name type="scientific">Methylobacterium thuringiense</name>
    <dbReference type="NCBI Taxonomy" id="1003091"/>
    <lineage>
        <taxon>Bacteria</taxon>
        <taxon>Pseudomonadati</taxon>
        <taxon>Pseudomonadota</taxon>
        <taxon>Alphaproteobacteria</taxon>
        <taxon>Hyphomicrobiales</taxon>
        <taxon>Methylobacteriaceae</taxon>
        <taxon>Methylobacterium</taxon>
    </lineage>
</organism>
<feature type="domain" description="N-acetyltransferase" evidence="6">
    <location>
        <begin position="800"/>
        <end position="955"/>
    </location>
</feature>
<dbReference type="InterPro" id="IPR051538">
    <property type="entry name" value="Acyl-CoA_Synth/Transferase"/>
</dbReference>
<comment type="caution">
    <text evidence="7">The sequence shown here is derived from an EMBL/GenBank/DDBJ whole genome shotgun (WGS) entry which is preliminary data.</text>
</comment>
<reference evidence="7" key="1">
    <citation type="journal article" date="2021" name="Front. Microbiol.">
        <title>Comprehensive Comparative Genomics and Phenotyping of Methylobacterium Species.</title>
        <authorList>
            <person name="Alessa O."/>
            <person name="Ogura Y."/>
            <person name="Fujitani Y."/>
            <person name="Takami H."/>
            <person name="Hayashi T."/>
            <person name="Sahin N."/>
            <person name="Tani A."/>
        </authorList>
    </citation>
    <scope>NUCLEOTIDE SEQUENCE</scope>
    <source>
        <strain evidence="7">DSM 23674</strain>
    </source>
</reference>
<evidence type="ECO:0000256" key="5">
    <source>
        <dbReference type="SAM" id="MobiDB-lite"/>
    </source>
</evidence>
<keyword evidence="8" id="KW-1185">Reference proteome</keyword>
<evidence type="ECO:0000313" key="7">
    <source>
        <dbReference type="EMBL" id="GJE53680.1"/>
    </source>
</evidence>
<reference evidence="7" key="2">
    <citation type="submission" date="2021-08" db="EMBL/GenBank/DDBJ databases">
        <authorList>
            <person name="Tani A."/>
            <person name="Ola A."/>
            <person name="Ogura Y."/>
            <person name="Katsura K."/>
            <person name="Hayashi T."/>
        </authorList>
    </citation>
    <scope>NUCLEOTIDE SEQUENCE</scope>
    <source>
        <strain evidence="7">DSM 23674</strain>
    </source>
</reference>
<dbReference type="PANTHER" id="PTHR43334:SF1">
    <property type="entry name" value="3-HYDROXYPROPIONATE--COA LIGASE [ADP-FORMING]"/>
    <property type="match status" value="1"/>
</dbReference>
<dbReference type="SMART" id="SM00881">
    <property type="entry name" value="CoA_binding"/>
    <property type="match status" value="1"/>
</dbReference>
<dbReference type="SUPFAM" id="SSF51735">
    <property type="entry name" value="NAD(P)-binding Rossmann-fold domains"/>
    <property type="match status" value="1"/>
</dbReference>
<dbReference type="Gene3D" id="3.30.1490.20">
    <property type="entry name" value="ATP-grasp fold, A domain"/>
    <property type="match status" value="1"/>
</dbReference>
<feature type="region of interest" description="Disordered" evidence="5">
    <location>
        <begin position="708"/>
        <end position="777"/>
    </location>
</feature>
<dbReference type="Pfam" id="PF13380">
    <property type="entry name" value="CoA_binding_2"/>
    <property type="match status" value="1"/>
</dbReference>
<evidence type="ECO:0000256" key="4">
    <source>
        <dbReference type="ARBA" id="ARBA00022840"/>
    </source>
</evidence>
<dbReference type="Proteomes" id="UP001055101">
    <property type="component" value="Unassembled WGS sequence"/>
</dbReference>
<dbReference type="Gene3D" id="3.40.630.30">
    <property type="match status" value="1"/>
</dbReference>
<gene>
    <name evidence="7" type="primary">pat</name>
    <name evidence="7" type="ORF">EKPJFOCH_0146</name>
</gene>
<keyword evidence="1" id="KW-0816">Tricarboxylic acid cycle</keyword>
<dbReference type="InterPro" id="IPR000182">
    <property type="entry name" value="GNAT_dom"/>
</dbReference>
<dbReference type="InterPro" id="IPR032875">
    <property type="entry name" value="Succ_CoA_lig_flav_dom"/>
</dbReference>
<evidence type="ECO:0000256" key="2">
    <source>
        <dbReference type="ARBA" id="ARBA00022598"/>
    </source>
</evidence>
<dbReference type="Pfam" id="PF13549">
    <property type="entry name" value="ATP-grasp_5"/>
    <property type="match status" value="1"/>
</dbReference>
<dbReference type="PANTHER" id="PTHR43334">
    <property type="entry name" value="ACETATE--COA LIGASE [ADP-FORMING]"/>
    <property type="match status" value="1"/>
</dbReference>
<dbReference type="InterPro" id="IPR003781">
    <property type="entry name" value="CoA-bd"/>
</dbReference>
<dbReference type="InterPro" id="IPR013815">
    <property type="entry name" value="ATP_grasp_subdomain_1"/>
</dbReference>